<protein>
    <recommendedName>
        <fullName evidence="4">DUF805 domain-containing protein</fullName>
    </recommendedName>
</protein>
<dbReference type="AlphaFoldDB" id="A0A126T2A8"/>
<feature type="transmembrane region" description="Helical" evidence="1">
    <location>
        <begin position="114"/>
        <end position="132"/>
    </location>
</feature>
<dbReference type="GO" id="GO:0016020">
    <property type="term" value="C:membrane"/>
    <property type="evidence" value="ECO:0007669"/>
    <property type="project" value="InterPro"/>
</dbReference>
<dbReference type="KEGG" id="mdn:JT25_006820"/>
<keyword evidence="1" id="KW-1133">Transmembrane helix</keyword>
<dbReference type="EMBL" id="CP014476">
    <property type="protein sequence ID" value="AMK76205.1"/>
    <property type="molecule type" value="Genomic_DNA"/>
</dbReference>
<dbReference type="OrthoDB" id="5573806at2"/>
<accession>A0A126T2A8</accession>
<keyword evidence="1" id="KW-0812">Transmembrane</keyword>
<dbReference type="STRING" id="1538553.JT25_006820"/>
<gene>
    <name evidence="2" type="ORF">JT25_006820</name>
</gene>
<evidence type="ECO:0000313" key="2">
    <source>
        <dbReference type="EMBL" id="AMK76205.1"/>
    </source>
</evidence>
<dbReference type="Pfam" id="PF05656">
    <property type="entry name" value="DUF805"/>
    <property type="match status" value="1"/>
</dbReference>
<evidence type="ECO:0000256" key="1">
    <source>
        <dbReference type="SAM" id="Phobius"/>
    </source>
</evidence>
<feature type="transmembrane region" description="Helical" evidence="1">
    <location>
        <begin position="43"/>
        <end position="60"/>
    </location>
</feature>
<sequence>MLRYDRSRYIALGLPALLNALALPLYAHEITSTGSSDEYAVPFYLFIALACGLFGVSAMIKRCRDIGSSAWGILLGFLFAPPLMLLVALVLIFAPSNPAADQLEAPALPPTFDIWFTGLLLLVCPWMPVLLVRAL</sequence>
<keyword evidence="1" id="KW-0472">Membrane</keyword>
<dbReference type="Proteomes" id="UP000030512">
    <property type="component" value="Chromosome"/>
</dbReference>
<dbReference type="RefSeq" id="WP_062328043.1">
    <property type="nucleotide sequence ID" value="NZ_CP014476.1"/>
</dbReference>
<feature type="transmembrane region" description="Helical" evidence="1">
    <location>
        <begin position="72"/>
        <end position="94"/>
    </location>
</feature>
<organism evidence="2 3">
    <name type="scientific">Methylomonas denitrificans</name>
    <dbReference type="NCBI Taxonomy" id="1538553"/>
    <lineage>
        <taxon>Bacteria</taxon>
        <taxon>Pseudomonadati</taxon>
        <taxon>Pseudomonadota</taxon>
        <taxon>Gammaproteobacteria</taxon>
        <taxon>Methylococcales</taxon>
        <taxon>Methylococcaceae</taxon>
        <taxon>Methylomonas</taxon>
    </lineage>
</organism>
<reference evidence="2 3" key="1">
    <citation type="journal article" date="2015" name="Environ. Microbiol.">
        <title>Methane oxidation coupled to nitrate reduction under hypoxia by the Gammaproteobacterium Methylomonas denitrificans, sp. nov. type strain FJG1.</title>
        <authorList>
            <person name="Kits K.D."/>
            <person name="Klotz M.G."/>
            <person name="Stein L.Y."/>
        </authorList>
    </citation>
    <scope>NUCLEOTIDE SEQUENCE [LARGE SCALE GENOMIC DNA]</scope>
    <source>
        <strain evidence="2 3">FJG1</strain>
    </source>
</reference>
<name>A0A126T2A8_9GAMM</name>
<evidence type="ECO:0000313" key="3">
    <source>
        <dbReference type="Proteomes" id="UP000030512"/>
    </source>
</evidence>
<evidence type="ECO:0008006" key="4">
    <source>
        <dbReference type="Google" id="ProtNLM"/>
    </source>
</evidence>
<proteinExistence type="predicted"/>
<dbReference type="InterPro" id="IPR008523">
    <property type="entry name" value="DUF805"/>
</dbReference>
<keyword evidence="3" id="KW-1185">Reference proteome</keyword>